<feature type="transmembrane region" description="Helical" evidence="1">
    <location>
        <begin position="25"/>
        <end position="45"/>
    </location>
</feature>
<protein>
    <submittedName>
        <fullName evidence="4">Pecanex-like protein</fullName>
    </submittedName>
</protein>
<evidence type="ECO:0000313" key="2">
    <source>
        <dbReference type="EMBL" id="VDM21998.1"/>
    </source>
</evidence>
<dbReference type="EMBL" id="UYWX01001955">
    <property type="protein sequence ID" value="VDM21998.1"/>
    <property type="molecule type" value="Genomic_DNA"/>
</dbReference>
<feature type="transmembrane region" description="Helical" evidence="1">
    <location>
        <begin position="91"/>
        <end position="111"/>
    </location>
</feature>
<accession>A0A0R3WQU6</accession>
<proteinExistence type="predicted"/>
<dbReference type="WBParaSite" id="TTAC_0000313601-mRNA-1">
    <property type="protein sequence ID" value="TTAC_0000313601-mRNA-1"/>
    <property type="gene ID" value="TTAC_0000313601"/>
</dbReference>
<dbReference type="Proteomes" id="UP000274429">
    <property type="component" value="Unassembled WGS sequence"/>
</dbReference>
<reference evidence="2 3" key="2">
    <citation type="submission" date="2018-11" db="EMBL/GenBank/DDBJ databases">
        <authorList>
            <consortium name="Pathogen Informatics"/>
        </authorList>
    </citation>
    <scope>NUCLEOTIDE SEQUENCE [LARGE SCALE GENOMIC DNA]</scope>
</reference>
<evidence type="ECO:0000313" key="4">
    <source>
        <dbReference type="WBParaSite" id="TTAC_0000313601-mRNA-1"/>
    </source>
</evidence>
<reference evidence="4" key="1">
    <citation type="submission" date="2017-02" db="UniProtKB">
        <authorList>
            <consortium name="WormBaseParasite"/>
        </authorList>
    </citation>
    <scope>IDENTIFICATION</scope>
</reference>
<keyword evidence="1" id="KW-0472">Membrane</keyword>
<dbReference type="AlphaFoldDB" id="A0A0R3WQU6"/>
<dbReference type="OrthoDB" id="10525960at2759"/>
<name>A0A0R3WQU6_HYDTA</name>
<gene>
    <name evidence="2" type="ORF">TTAC_LOCUS3121</name>
</gene>
<sequence length="155" mass="18026">MFNLISDFRSSIGVLHGKIIKSSIVYYYLSIILWTMLLFISWRRFPHCYSPWLSVVWLIGNVFVSSSRLWLNRLLDDMCIAESISYVIRPLVLILWPFIHISLGCFGAAFVGGGNYVGCLLYHHFFIIKRLFDVNSKVSIGNMFDVIFHRLQLLI</sequence>
<keyword evidence="1" id="KW-0812">Transmembrane</keyword>
<evidence type="ECO:0000256" key="1">
    <source>
        <dbReference type="SAM" id="Phobius"/>
    </source>
</evidence>
<keyword evidence="3" id="KW-1185">Reference proteome</keyword>
<feature type="transmembrane region" description="Helical" evidence="1">
    <location>
        <begin position="51"/>
        <end position="71"/>
    </location>
</feature>
<organism evidence="4">
    <name type="scientific">Hydatigena taeniaeformis</name>
    <name type="common">Feline tapeworm</name>
    <name type="synonym">Taenia taeniaeformis</name>
    <dbReference type="NCBI Taxonomy" id="6205"/>
    <lineage>
        <taxon>Eukaryota</taxon>
        <taxon>Metazoa</taxon>
        <taxon>Spiralia</taxon>
        <taxon>Lophotrochozoa</taxon>
        <taxon>Platyhelminthes</taxon>
        <taxon>Cestoda</taxon>
        <taxon>Eucestoda</taxon>
        <taxon>Cyclophyllidea</taxon>
        <taxon>Taeniidae</taxon>
        <taxon>Hydatigera</taxon>
    </lineage>
</organism>
<evidence type="ECO:0000313" key="3">
    <source>
        <dbReference type="Proteomes" id="UP000274429"/>
    </source>
</evidence>
<keyword evidence="1" id="KW-1133">Transmembrane helix</keyword>